<sequence>MDSTFGSLGCRKGLPRGRVEAKIRLDLGGEQVGVHTWRRRMRPDPGKGLERLRGAETWGGEEGWARVLWRPGAPTCVPPVGRNADGGVVRVLRSQKAGPLENSIRMVWPGLGEAVLTERGAFPSLNLEGGPSEESEDPSERKESGAFVRQPQTPSRPTTGLLTPWAERRGCKEVFGRRLELEGGRVGEAWLTHRLQLGLGVRGWVGLRNKGIQLWVACVDVQMLLQREAAPATRLRLQDNMSLCIYTILSRRSWFTTKELGVDAEAQRHVELSSAGSVFVLEEKHGWTKAADSSVRCRRGAHCWLSQPEPRGCLERRVSPPEPRPARGSKARTHTGAGPAAPPLQAPGRGPGGPCVLLDKAKAYFTQAQGPADIPPEHILSQHVTRVSSWLNLGPGTLLLGGTSSLTLGSACPCPAPPGLWASSTPLRSGSCTRLRLCPCLVNPALPLANSQKPRRQDVTSCLRRVLMGPRRGAEMKLGSSPLALEEAFPVGVMLWPVWGLHTALCASAVAPRVRRAAPSVHSSVIPGRVVPSSSLAGCSQGVGGSCGPACWDWRPVLHRHVLEMRQEPLGRDVNREVCALTFPVNLLWRQKTERRWWVVPGSRGEKRLLSCTMCCLDAPPGAQTLLQPRGPTVVKAGNEGSQAAPATVNSLVMASHVFCFNSLRTLPVAPVLSALQVPHTQRLQVLRGDDCLRESRWSTAGIATFLGHSSLTSCYCSVKPRERQSPSAEKAEPTADQKQDVLFFS</sequence>
<proteinExistence type="predicted"/>
<protein>
    <submittedName>
        <fullName evidence="1">Uncharacterized protein</fullName>
    </submittedName>
</protein>
<dbReference type="EMBL" id="OX596116">
    <property type="protein sequence ID" value="CAI9708352.1"/>
    <property type="molecule type" value="Genomic_DNA"/>
</dbReference>
<name>A0ACB0F686_RANTA</name>
<dbReference type="Proteomes" id="UP001162501">
    <property type="component" value="Chromosome 32"/>
</dbReference>
<gene>
    <name evidence="1" type="ORF">MRATA1EN3_LOCUS19565</name>
</gene>
<reference evidence="1" key="1">
    <citation type="submission" date="2023-05" db="EMBL/GenBank/DDBJ databases">
        <authorList>
            <consortium name="ELIXIR-Norway"/>
        </authorList>
    </citation>
    <scope>NUCLEOTIDE SEQUENCE</scope>
</reference>
<accession>A0ACB0F686</accession>
<evidence type="ECO:0000313" key="1">
    <source>
        <dbReference type="EMBL" id="CAI9708352.1"/>
    </source>
</evidence>
<evidence type="ECO:0000313" key="2">
    <source>
        <dbReference type="Proteomes" id="UP001162501"/>
    </source>
</evidence>
<organism evidence="1 2">
    <name type="scientific">Rangifer tarandus platyrhynchus</name>
    <name type="common">Svalbard reindeer</name>
    <dbReference type="NCBI Taxonomy" id="3082113"/>
    <lineage>
        <taxon>Eukaryota</taxon>
        <taxon>Metazoa</taxon>
        <taxon>Chordata</taxon>
        <taxon>Craniata</taxon>
        <taxon>Vertebrata</taxon>
        <taxon>Euteleostomi</taxon>
        <taxon>Mammalia</taxon>
        <taxon>Eutheria</taxon>
        <taxon>Laurasiatheria</taxon>
        <taxon>Artiodactyla</taxon>
        <taxon>Ruminantia</taxon>
        <taxon>Pecora</taxon>
        <taxon>Cervidae</taxon>
        <taxon>Odocoileinae</taxon>
        <taxon>Rangifer</taxon>
    </lineage>
</organism>